<name>A0A1B6E0R4_9HEMI</name>
<sequence length="106" mass="11965">MQSKVLVIFTIALCLAVISESSVAKTKKKDEAQQKSAISGSSEESKEAAIYSEMLATGHVRVPRSPKINLPYSIPHRHGLQYRKKVYPNRNQLGRVDRRRMKERAA</sequence>
<feature type="chain" id="PRO_5008581703" evidence="2">
    <location>
        <begin position="25"/>
        <end position="106"/>
    </location>
</feature>
<keyword evidence="2" id="KW-0732">Signal</keyword>
<dbReference type="AlphaFoldDB" id="A0A1B6E0R4"/>
<evidence type="ECO:0000256" key="2">
    <source>
        <dbReference type="SAM" id="SignalP"/>
    </source>
</evidence>
<dbReference type="EMBL" id="GEDC01005785">
    <property type="protein sequence ID" value="JAS31513.1"/>
    <property type="molecule type" value="Transcribed_RNA"/>
</dbReference>
<protein>
    <submittedName>
        <fullName evidence="3">Uncharacterized protein</fullName>
    </submittedName>
</protein>
<proteinExistence type="predicted"/>
<evidence type="ECO:0000313" key="3">
    <source>
        <dbReference type="EMBL" id="JAS31513.1"/>
    </source>
</evidence>
<feature type="region of interest" description="Disordered" evidence="1">
    <location>
        <begin position="22"/>
        <end position="46"/>
    </location>
</feature>
<reference evidence="3" key="1">
    <citation type="submission" date="2015-12" db="EMBL/GenBank/DDBJ databases">
        <title>De novo transcriptome assembly of four potential Pierce s Disease insect vectors from Arizona vineyards.</title>
        <authorList>
            <person name="Tassone E.E."/>
        </authorList>
    </citation>
    <scope>NUCLEOTIDE SEQUENCE</scope>
</reference>
<gene>
    <name evidence="3" type="ORF">g.3388</name>
</gene>
<accession>A0A1B6E0R4</accession>
<evidence type="ECO:0000256" key="1">
    <source>
        <dbReference type="SAM" id="MobiDB-lite"/>
    </source>
</evidence>
<feature type="signal peptide" evidence="2">
    <location>
        <begin position="1"/>
        <end position="24"/>
    </location>
</feature>
<organism evidence="3">
    <name type="scientific">Clastoptera arizonana</name>
    <name type="common">Arizona spittle bug</name>
    <dbReference type="NCBI Taxonomy" id="38151"/>
    <lineage>
        <taxon>Eukaryota</taxon>
        <taxon>Metazoa</taxon>
        <taxon>Ecdysozoa</taxon>
        <taxon>Arthropoda</taxon>
        <taxon>Hexapoda</taxon>
        <taxon>Insecta</taxon>
        <taxon>Pterygota</taxon>
        <taxon>Neoptera</taxon>
        <taxon>Paraneoptera</taxon>
        <taxon>Hemiptera</taxon>
        <taxon>Auchenorrhyncha</taxon>
        <taxon>Cercopoidea</taxon>
        <taxon>Clastopteridae</taxon>
        <taxon>Clastoptera</taxon>
    </lineage>
</organism>